<dbReference type="Proteomes" id="UP000005940">
    <property type="component" value="Chromosome"/>
</dbReference>
<dbReference type="AlphaFoldDB" id="I2N8G9"/>
<organism evidence="1 2">
    <name type="scientific">Streptomyces tsukubensis (strain DSM 42081 / NBRC 108919 / NRRL 18488 / 9993)</name>
    <dbReference type="NCBI Taxonomy" id="1114943"/>
    <lineage>
        <taxon>Bacteria</taxon>
        <taxon>Bacillati</taxon>
        <taxon>Actinomycetota</taxon>
        <taxon>Actinomycetes</taxon>
        <taxon>Kitasatosporales</taxon>
        <taxon>Streptomycetaceae</taxon>
        <taxon>Streptomyces</taxon>
    </lineage>
</organism>
<dbReference type="EMBL" id="CP029159">
    <property type="protein sequence ID" value="QKM66831.1"/>
    <property type="molecule type" value="Genomic_DNA"/>
</dbReference>
<evidence type="ECO:0000313" key="2">
    <source>
        <dbReference type="Proteomes" id="UP000005940"/>
    </source>
</evidence>
<protein>
    <submittedName>
        <fullName evidence="1">TIGR04222 domain-containing membrane protein</fullName>
    </submittedName>
</protein>
<dbReference type="InterPro" id="IPR026467">
    <property type="entry name" value="Ser/Gly_Cys_C_dom"/>
</dbReference>
<dbReference type="RefSeq" id="WP_006345818.1">
    <property type="nucleotide sequence ID" value="NZ_CP029159.1"/>
</dbReference>
<dbReference type="NCBIfam" id="TIGR04222">
    <property type="entry name" value="near_uncomplex"/>
    <property type="match status" value="1"/>
</dbReference>
<evidence type="ECO:0000313" key="1">
    <source>
        <dbReference type="EMBL" id="QKM66831.1"/>
    </source>
</evidence>
<keyword evidence="2" id="KW-1185">Reference proteome</keyword>
<reference evidence="1 2" key="1">
    <citation type="journal article" date="2012" name="J. Bacteriol.">
        <title>Draft genome of Streptomyces tsukubaensis NRRL 18488, the producer of the clinically important immunosuppressant tacrolimus (FK506).</title>
        <authorList>
            <person name="Barreiro C."/>
            <person name="Prieto C."/>
            <person name="Sola-Landa A."/>
            <person name="Solera E."/>
            <person name="Martinez-Castro M."/>
            <person name="Perez-Redondo R."/>
            <person name="Garcia-Estrada C."/>
            <person name="Aparicio J.F."/>
            <person name="Fernandez-Martinez L.T."/>
            <person name="Santos-Aberturas J."/>
            <person name="Salehi-Najafabadi Z."/>
            <person name="Rodriguez-Garcia A."/>
            <person name="Tauch A."/>
            <person name="Martin J.F."/>
        </authorList>
    </citation>
    <scope>NUCLEOTIDE SEQUENCE [LARGE SCALE GENOMIC DNA]</scope>
    <source>
        <strain evidence="2">DSM 42081 / NBRC 108919 / NRRL 18488 / 9993</strain>
    </source>
</reference>
<sequence>MTSMSIAWYTGLAVAAVTLALLVAVAAVGPRRPLRHRKRSRPIRNRYEAAFLSGGPARVVDAAVAELHRQGYIDVVQPGIVVVLKSRAPQGAVLRSVLDLAREADNSALTTLRETAMTSPAVQEIGDELARRGLLNARPGARRAVHRWAGIQTAALVLSVPVAFVLNFVFAFGPGPDPYGSLFFFLVALSAVPGAVIAGYCARWTQDRVSAAGLRALGEYARVERDPRQGVQVALRGPSQITDGRLRDLMVSAAAFAPLVIVPDPGSGTAPVAWCGNGHGSGSCGGASGSGGGSSTSCGGGGASSCGGGGGGSSCGGGGGGSSCGGGGCGGGGCGGGGGGCGGGI</sequence>
<name>I2N8G9_STRT9</name>
<proteinExistence type="predicted"/>
<accession>I2N8G9</accession>
<gene>
    <name evidence="1" type="ORF">STSU_006275</name>
</gene>